<evidence type="ECO:0000259" key="2">
    <source>
        <dbReference type="SMART" id="SM00363"/>
    </source>
</evidence>
<dbReference type="InterPro" id="IPR002942">
    <property type="entry name" value="S4_RNA-bd"/>
</dbReference>
<keyword evidence="1" id="KW-0694">RNA-binding</keyword>
<reference evidence="3 4" key="1">
    <citation type="journal article" date="2019" name="Nat. Med.">
        <title>A library of human gut bacterial isolates paired with longitudinal multiomics data enables mechanistic microbiome research.</title>
        <authorList>
            <person name="Poyet M."/>
            <person name="Groussin M."/>
            <person name="Gibbons S.M."/>
            <person name="Avila-Pacheco J."/>
            <person name="Jiang X."/>
            <person name="Kearney S.M."/>
            <person name="Perrotta A.R."/>
            <person name="Berdy B."/>
            <person name="Zhao S."/>
            <person name="Lieberman T.D."/>
            <person name="Swanson P.K."/>
            <person name="Smith M."/>
            <person name="Roesemann S."/>
            <person name="Alexander J.E."/>
            <person name="Rich S.A."/>
            <person name="Livny J."/>
            <person name="Vlamakis H."/>
            <person name="Clish C."/>
            <person name="Bullock K."/>
            <person name="Deik A."/>
            <person name="Scott J."/>
            <person name="Pierce K.A."/>
            <person name="Xavier R.J."/>
            <person name="Alm E.J."/>
        </authorList>
    </citation>
    <scope>NUCLEOTIDE SEQUENCE [LARGE SCALE GENOMIC DNA]</scope>
    <source>
        <strain evidence="3 4">BIOML-A198</strain>
    </source>
</reference>
<dbReference type="Gene3D" id="3.30.70.330">
    <property type="match status" value="1"/>
</dbReference>
<dbReference type="RefSeq" id="WP_006785234.1">
    <property type="nucleotide sequence ID" value="NZ_CAUWFM010000033.1"/>
</dbReference>
<dbReference type="InterPro" id="IPR012677">
    <property type="entry name" value="Nucleotide-bd_a/b_plait_sf"/>
</dbReference>
<dbReference type="GeneID" id="60059914"/>
<accession>A0A9X4XFE8</accession>
<dbReference type="AlphaFoldDB" id="A0A9X4XFE8"/>
<dbReference type="PANTHER" id="PTHR13633">
    <property type="entry name" value="MITOCHONDRIAL TRANSCRIPTION RESCUE FACTOR 1"/>
    <property type="match status" value="1"/>
</dbReference>
<dbReference type="EMBL" id="WMQE01000034">
    <property type="protein sequence ID" value="MTK22316.1"/>
    <property type="molecule type" value="Genomic_DNA"/>
</dbReference>
<sequence>MLEHFNKHEHQFVLKVSDWVNQVYYSHKIKTTKFLTLREQEIVQMLVNQNSEVRVSFEGGFQKAERKRAILYPDYLKLNNLSQYVKGYEIEYNQKLVTLKHPQILGSLTALNIDRSLIGDIVVLSNGRIYLAICEEFSEFFLQHFHKVGKHSILIKESSISQFEKIDQEDEFEIIISSMRLDVIVASLMKVSRSQVHEYIMQAGVQVNWVIEQNHSRICQIGDVLSIKRHGRFRLKVLKSRTKSERFVIIVGKTV</sequence>
<evidence type="ECO:0000313" key="3">
    <source>
        <dbReference type="EMBL" id="MTK22316.1"/>
    </source>
</evidence>
<dbReference type="Pfam" id="PF01479">
    <property type="entry name" value="S4"/>
    <property type="match status" value="1"/>
</dbReference>
<dbReference type="Gene3D" id="3.30.1370.160">
    <property type="match status" value="1"/>
</dbReference>
<dbReference type="SUPFAM" id="SSF55174">
    <property type="entry name" value="Alpha-L RNA-binding motif"/>
    <property type="match status" value="1"/>
</dbReference>
<organism evidence="3 4">
    <name type="scientific">Turicibacter sanguinis</name>
    <dbReference type="NCBI Taxonomy" id="154288"/>
    <lineage>
        <taxon>Bacteria</taxon>
        <taxon>Bacillati</taxon>
        <taxon>Bacillota</taxon>
        <taxon>Erysipelotrichia</taxon>
        <taxon>Erysipelotrichales</taxon>
        <taxon>Turicibacteraceae</taxon>
        <taxon>Turicibacter</taxon>
    </lineage>
</organism>
<dbReference type="CDD" id="cd00165">
    <property type="entry name" value="S4"/>
    <property type="match status" value="1"/>
</dbReference>
<dbReference type="GO" id="GO:0003723">
    <property type="term" value="F:RNA binding"/>
    <property type="evidence" value="ECO:0007669"/>
    <property type="project" value="UniProtKB-KW"/>
</dbReference>
<protein>
    <submittedName>
        <fullName evidence="3">RNA-binding protein</fullName>
    </submittedName>
</protein>
<dbReference type="Pfam" id="PF17774">
    <property type="entry name" value="YlmH_RBD"/>
    <property type="match status" value="1"/>
</dbReference>
<evidence type="ECO:0000256" key="1">
    <source>
        <dbReference type="PROSITE-ProRule" id="PRU00182"/>
    </source>
</evidence>
<comment type="caution">
    <text evidence="3">The sequence shown here is derived from an EMBL/GenBank/DDBJ whole genome shotgun (WGS) entry which is preliminary data.</text>
</comment>
<evidence type="ECO:0000313" key="4">
    <source>
        <dbReference type="Proteomes" id="UP000487649"/>
    </source>
</evidence>
<feature type="domain" description="RNA-binding S4" evidence="2">
    <location>
        <begin position="179"/>
        <end position="247"/>
    </location>
</feature>
<dbReference type="InterPro" id="IPR040591">
    <property type="entry name" value="RqcP2_RBD"/>
</dbReference>
<proteinExistence type="predicted"/>
<dbReference type="Proteomes" id="UP000487649">
    <property type="component" value="Unassembled WGS sequence"/>
</dbReference>
<dbReference type="PROSITE" id="PS50889">
    <property type="entry name" value="S4"/>
    <property type="match status" value="1"/>
</dbReference>
<dbReference type="SMART" id="SM00363">
    <property type="entry name" value="S4"/>
    <property type="match status" value="1"/>
</dbReference>
<gene>
    <name evidence="3" type="ORF">GMA92_12935</name>
</gene>
<dbReference type="PANTHER" id="PTHR13633:SF3">
    <property type="entry name" value="MITOCHONDRIAL TRANSCRIPTION RESCUE FACTOR 1"/>
    <property type="match status" value="1"/>
</dbReference>
<name>A0A9X4XFE8_9FIRM</name>